<organism evidence="1 2">
    <name type="scientific">Ancylobacter koreensis</name>
    <dbReference type="NCBI Taxonomy" id="266121"/>
    <lineage>
        <taxon>Bacteria</taxon>
        <taxon>Pseudomonadati</taxon>
        <taxon>Pseudomonadota</taxon>
        <taxon>Alphaproteobacteria</taxon>
        <taxon>Hyphomicrobiales</taxon>
        <taxon>Xanthobacteraceae</taxon>
        <taxon>Ancylobacter</taxon>
    </lineage>
</organism>
<evidence type="ECO:0000313" key="1">
    <source>
        <dbReference type="EMBL" id="MCK0207477.1"/>
    </source>
</evidence>
<dbReference type="InterPro" id="IPR022025">
    <property type="entry name" value="Amidoligase_2"/>
</dbReference>
<reference evidence="2" key="2">
    <citation type="submission" date="2023-07" db="EMBL/GenBank/DDBJ databases">
        <title>Ancylobacter moscoviensis sp. nov., facultatively methylotrophic bacteria from activated sludge and the reclassification of Starkeya novella (Starkey 1934) Kelly et al. 2000 as Ancylobacter novellus comb. nov., Starkeya koreensis Im et al. 2006 as Ancylobacter koreensis comb.nov., Angulomicrobium tetraedrale Vasil'eva et al. 1986 as Ancylobacter tetraedralis comb. nov., Angulomicrobium amanitiforme Fritz et al. 2004 as Ancylobacter amanitiformis comb. nov. and Methylorhabdus multivorans Doronina et al. 1996 as Ancylobacter multivorans comb. nov. and emended description of the genus Ancylobacter.</title>
        <authorList>
            <person name="Doronina N."/>
            <person name="Chemodurova A."/>
            <person name="Grouzdev D."/>
            <person name="Koziaeva V."/>
            <person name="Shi W."/>
            <person name="Wu L."/>
            <person name="Kaparullina E."/>
        </authorList>
    </citation>
    <scope>NUCLEOTIDE SEQUENCE [LARGE SCALE GENOMIC DNA]</scope>
    <source>
        <strain evidence="2">Jip08</strain>
    </source>
</reference>
<protein>
    <submittedName>
        <fullName evidence="1">Amidoligase family protein</fullName>
    </submittedName>
</protein>
<keyword evidence="2" id="KW-1185">Reference proteome</keyword>
<dbReference type="EMBL" id="JALKCG010000001">
    <property type="protein sequence ID" value="MCK0207477.1"/>
    <property type="molecule type" value="Genomic_DNA"/>
</dbReference>
<dbReference type="Pfam" id="PF12224">
    <property type="entry name" value="Amidoligase_2"/>
    <property type="match status" value="1"/>
</dbReference>
<comment type="caution">
    <text evidence="1">The sequence shown here is derived from an EMBL/GenBank/DDBJ whole genome shotgun (WGS) entry which is preliminary data.</text>
</comment>
<gene>
    <name evidence="1" type="ORF">MWN33_05450</name>
</gene>
<dbReference type="RefSeq" id="WP_247199407.1">
    <property type="nucleotide sequence ID" value="NZ_JALKCG010000001.1"/>
</dbReference>
<sequence length="304" mass="32889">MKDSPYRFQPLPVPLGPDGVPRRIGVEIEFTRLSECAAALCLAGALGGVVVEEGPHAFRVDGSRLGSLGVELDMRHVHPQRADYPLPWLRPVAGWLGAAVHPFVPRELVTGPLLPESLPALDAALEPLRRAGAAGDGANAFGSLGLHFNIAAAAPDAARVLTVLQAFLLLEARLRAQSLTSPAARWHAPAPYPAGYAARVLSPAYRPDLRQLADDYVLANPTRHRALDLLPLFLHLFPEHVAPRIRGKAKPRAVLHYRLPVAHVGRPGWSLAPDWNRWVEVEQFAADPERLAAALRDGADARAT</sequence>
<accession>A0ABT0DJM6</accession>
<name>A0ABT0DJM6_9HYPH</name>
<dbReference type="Proteomes" id="UP001202867">
    <property type="component" value="Unassembled WGS sequence"/>
</dbReference>
<proteinExistence type="predicted"/>
<reference evidence="1 2" key="1">
    <citation type="submission" date="2022-04" db="EMBL/GenBank/DDBJ databases">
        <authorList>
            <person name="Grouzdev D.S."/>
            <person name="Pantiukh K.S."/>
            <person name="Krutkina M.S."/>
        </authorList>
    </citation>
    <scope>NUCLEOTIDE SEQUENCE [LARGE SCALE GENOMIC DNA]</scope>
    <source>
        <strain evidence="1 2">Jip08</strain>
    </source>
</reference>
<evidence type="ECO:0000313" key="2">
    <source>
        <dbReference type="Proteomes" id="UP001202867"/>
    </source>
</evidence>